<evidence type="ECO:0000313" key="2">
    <source>
        <dbReference type="Proteomes" id="UP000430202"/>
    </source>
</evidence>
<protein>
    <recommendedName>
        <fullName evidence="3">Outer membrane protein assembly factor</fullName>
    </recommendedName>
</protein>
<name>A0A653PE54_9FLAO</name>
<reference evidence="1 2" key="1">
    <citation type="submission" date="2019-10" db="EMBL/GenBank/DDBJ databases">
        <authorList>
            <person name="Karimi E."/>
        </authorList>
    </citation>
    <scope>NUCLEOTIDE SEQUENCE [LARGE SCALE GENOMIC DNA]</scope>
    <source>
        <strain evidence="1">Maribacter sp. 151</strain>
    </source>
</reference>
<accession>A0A653PE54</accession>
<dbReference type="Proteomes" id="UP000430202">
    <property type="component" value="Unassembled WGS sequence"/>
</dbReference>
<dbReference type="Gene3D" id="2.40.160.50">
    <property type="entry name" value="membrane protein fhac: a member of the omp85/tpsb transporter family"/>
    <property type="match status" value="1"/>
</dbReference>
<sequence>MNCDLIASNKSNKILFIVMLFVGLSVQGQNIEVAELQITGTKRTKISFVEKLVTVRQGMLLDSVVMNKDILRLKKLPSISHAYYNVKAMPNEQCVVQYVIEENFTLIPFANLFSSSNDNFAFRVGLQEFNSFGRNITLGAFYQYDNYSSFGVGIRAPYLFTDKLGLALNYNDFTTLEPVFFEDDTANYKYSNTGFELLALYEFNLFNRMEFGFSFFTEDYTYVEGATSEGVPLNLNVDKHLFKFIYDYNGLDYYYHYLDGFRSQLNLQYVGSTNDNLPEFLIGFNDFTFFKRIGDRGNWANRLRLGLASNVDSPFAPFTVDNNLNIRGVGNTIDRGTGMIVLNTEYRHTMVEKNKFVLQGNFFVDGGTWRNPAGGFDDLWESENLRIYPGVGLRFMHKRIFNAIFRIDYGFGITKDGDNGIVFGIGQYF</sequence>
<gene>
    <name evidence="1" type="ORF">MARI151_20212</name>
</gene>
<dbReference type="EMBL" id="CABWLR010000002">
    <property type="protein sequence ID" value="VXB28018.1"/>
    <property type="molecule type" value="Genomic_DNA"/>
</dbReference>
<organism evidence="1 2">
    <name type="scientific">Maribacter litoralis</name>
    <dbReference type="NCBI Taxonomy" id="2059726"/>
    <lineage>
        <taxon>Bacteria</taxon>
        <taxon>Pseudomonadati</taxon>
        <taxon>Bacteroidota</taxon>
        <taxon>Flavobacteriia</taxon>
        <taxon>Flavobacteriales</taxon>
        <taxon>Flavobacteriaceae</taxon>
        <taxon>Maribacter</taxon>
    </lineage>
</organism>
<evidence type="ECO:0008006" key="3">
    <source>
        <dbReference type="Google" id="ProtNLM"/>
    </source>
</evidence>
<dbReference type="AlphaFoldDB" id="A0A653PE54"/>
<proteinExistence type="predicted"/>
<keyword evidence="2" id="KW-1185">Reference proteome</keyword>
<evidence type="ECO:0000313" key="1">
    <source>
        <dbReference type="EMBL" id="VXB28018.1"/>
    </source>
</evidence>
<dbReference type="RefSeq" id="WP_236564433.1">
    <property type="nucleotide sequence ID" value="NZ_LR733271.1"/>
</dbReference>